<dbReference type="SUPFAM" id="SSF57701">
    <property type="entry name" value="Zn2/Cys6 DNA-binding domain"/>
    <property type="match status" value="1"/>
</dbReference>
<evidence type="ECO:0000259" key="6">
    <source>
        <dbReference type="PROSITE" id="PS50048"/>
    </source>
</evidence>
<dbReference type="Proteomes" id="UP000015241">
    <property type="component" value="Unassembled WGS sequence"/>
</dbReference>
<dbReference type="AlphaFoldDB" id="S8DK32"/>
<keyword evidence="4" id="KW-0539">Nucleus</keyword>
<dbReference type="InterPro" id="IPR051127">
    <property type="entry name" value="Fungal_SecMet_Regulators"/>
</dbReference>
<reference evidence="7 8" key="1">
    <citation type="journal article" date="2012" name="Science">
        <title>The Paleozoic origin of enzymatic lignin decomposition reconstructed from 31 fungal genomes.</title>
        <authorList>
            <person name="Floudas D."/>
            <person name="Binder M."/>
            <person name="Riley R."/>
            <person name="Barry K."/>
            <person name="Blanchette R.A."/>
            <person name="Henrissat B."/>
            <person name="Martinez A.T."/>
            <person name="Otillar R."/>
            <person name="Spatafora J.W."/>
            <person name="Yadav J.S."/>
            <person name="Aerts A."/>
            <person name="Benoit I."/>
            <person name="Boyd A."/>
            <person name="Carlson A."/>
            <person name="Copeland A."/>
            <person name="Coutinho P.M."/>
            <person name="de Vries R.P."/>
            <person name="Ferreira P."/>
            <person name="Findley K."/>
            <person name="Foster B."/>
            <person name="Gaskell J."/>
            <person name="Glotzer D."/>
            <person name="Gorecki P."/>
            <person name="Heitman J."/>
            <person name="Hesse C."/>
            <person name="Hori C."/>
            <person name="Igarashi K."/>
            <person name="Jurgens J.A."/>
            <person name="Kallen N."/>
            <person name="Kersten P."/>
            <person name="Kohler A."/>
            <person name="Kuees U."/>
            <person name="Kumar T.K.A."/>
            <person name="Kuo A."/>
            <person name="LaButti K."/>
            <person name="Larrondo L.F."/>
            <person name="Lindquist E."/>
            <person name="Ling A."/>
            <person name="Lombard V."/>
            <person name="Lucas S."/>
            <person name="Lundell T."/>
            <person name="Martin R."/>
            <person name="McLaughlin D.J."/>
            <person name="Morgenstern I."/>
            <person name="Morin E."/>
            <person name="Murat C."/>
            <person name="Nagy L.G."/>
            <person name="Nolan M."/>
            <person name="Ohm R.A."/>
            <person name="Patyshakuliyeva A."/>
            <person name="Rokas A."/>
            <person name="Ruiz-Duenas F.J."/>
            <person name="Sabat G."/>
            <person name="Salamov A."/>
            <person name="Samejima M."/>
            <person name="Schmutz J."/>
            <person name="Slot J.C."/>
            <person name="St John F."/>
            <person name="Stenlid J."/>
            <person name="Sun H."/>
            <person name="Sun S."/>
            <person name="Syed K."/>
            <person name="Tsang A."/>
            <person name="Wiebenga A."/>
            <person name="Young D."/>
            <person name="Pisabarro A."/>
            <person name="Eastwood D.C."/>
            <person name="Martin F."/>
            <person name="Cullen D."/>
            <person name="Grigoriev I.V."/>
            <person name="Hibbett D.S."/>
        </authorList>
    </citation>
    <scope>NUCLEOTIDE SEQUENCE</scope>
    <source>
        <strain evidence="8">FP-58527</strain>
    </source>
</reference>
<evidence type="ECO:0000313" key="8">
    <source>
        <dbReference type="Proteomes" id="UP000015241"/>
    </source>
</evidence>
<dbReference type="PROSITE" id="PS00463">
    <property type="entry name" value="ZN2_CY6_FUNGAL_1"/>
    <property type="match status" value="1"/>
</dbReference>
<proteinExistence type="predicted"/>
<dbReference type="PANTHER" id="PTHR47424">
    <property type="entry name" value="REGULATORY PROTEIN GAL4"/>
    <property type="match status" value="1"/>
</dbReference>
<evidence type="ECO:0000313" key="7">
    <source>
        <dbReference type="EMBL" id="EPS93936.1"/>
    </source>
</evidence>
<dbReference type="eggNOG" id="ENOG502SWR9">
    <property type="taxonomic scope" value="Eukaryota"/>
</dbReference>
<organism evidence="7 8">
    <name type="scientific">Fomitopsis schrenkii</name>
    <name type="common">Brown rot fungus</name>
    <dbReference type="NCBI Taxonomy" id="2126942"/>
    <lineage>
        <taxon>Eukaryota</taxon>
        <taxon>Fungi</taxon>
        <taxon>Dikarya</taxon>
        <taxon>Basidiomycota</taxon>
        <taxon>Agaricomycotina</taxon>
        <taxon>Agaricomycetes</taxon>
        <taxon>Polyporales</taxon>
        <taxon>Fomitopsis</taxon>
    </lineage>
</organism>
<dbReference type="InterPro" id="IPR036864">
    <property type="entry name" value="Zn2-C6_fun-type_DNA-bd_sf"/>
</dbReference>
<evidence type="ECO:0000256" key="1">
    <source>
        <dbReference type="ARBA" id="ARBA00023015"/>
    </source>
</evidence>
<keyword evidence="8" id="KW-1185">Reference proteome</keyword>
<dbReference type="PROSITE" id="PS50048">
    <property type="entry name" value="ZN2_CY6_FUNGAL_2"/>
    <property type="match status" value="1"/>
</dbReference>
<dbReference type="GO" id="GO:0005634">
    <property type="term" value="C:nucleus"/>
    <property type="evidence" value="ECO:0007669"/>
    <property type="project" value="TreeGrafter"/>
</dbReference>
<keyword evidence="3" id="KW-0804">Transcription</keyword>
<feature type="region of interest" description="Disordered" evidence="5">
    <location>
        <begin position="190"/>
        <end position="209"/>
    </location>
</feature>
<dbReference type="GO" id="GO:0000978">
    <property type="term" value="F:RNA polymerase II cis-regulatory region sequence-specific DNA binding"/>
    <property type="evidence" value="ECO:0007669"/>
    <property type="project" value="TreeGrafter"/>
</dbReference>
<dbReference type="STRING" id="743788.S8DK32"/>
<keyword evidence="1" id="KW-0805">Transcription regulation</keyword>
<dbReference type="Pfam" id="PF00172">
    <property type="entry name" value="Zn_clus"/>
    <property type="match status" value="1"/>
</dbReference>
<dbReference type="InParanoid" id="S8DK32"/>
<dbReference type="GO" id="GO:0008270">
    <property type="term" value="F:zinc ion binding"/>
    <property type="evidence" value="ECO:0007669"/>
    <property type="project" value="InterPro"/>
</dbReference>
<evidence type="ECO:0000256" key="3">
    <source>
        <dbReference type="ARBA" id="ARBA00023163"/>
    </source>
</evidence>
<dbReference type="Gene3D" id="4.10.240.10">
    <property type="entry name" value="Zn(2)-C6 fungal-type DNA-binding domain"/>
    <property type="match status" value="1"/>
</dbReference>
<dbReference type="GO" id="GO:0000981">
    <property type="term" value="F:DNA-binding transcription factor activity, RNA polymerase II-specific"/>
    <property type="evidence" value="ECO:0007669"/>
    <property type="project" value="InterPro"/>
</dbReference>
<dbReference type="PRINTS" id="PR00755">
    <property type="entry name" value="AFLATOXINBRP"/>
</dbReference>
<dbReference type="GO" id="GO:0000435">
    <property type="term" value="P:positive regulation of transcription from RNA polymerase II promoter by galactose"/>
    <property type="evidence" value="ECO:0007669"/>
    <property type="project" value="TreeGrafter"/>
</dbReference>
<feature type="domain" description="Zn(2)-C6 fungal-type" evidence="6">
    <location>
        <begin position="142"/>
        <end position="172"/>
    </location>
</feature>
<dbReference type="OrthoDB" id="2441642at2759"/>
<dbReference type="SMART" id="SM00066">
    <property type="entry name" value="GAL4"/>
    <property type="match status" value="1"/>
</dbReference>
<dbReference type="HOGENOM" id="CLU_578745_0_0_1"/>
<feature type="region of interest" description="Disordered" evidence="5">
    <location>
        <begin position="1"/>
        <end position="23"/>
    </location>
</feature>
<keyword evidence="2" id="KW-0238">DNA-binding</keyword>
<feature type="compositionally biased region" description="Low complexity" evidence="5">
    <location>
        <begin position="1"/>
        <end position="18"/>
    </location>
</feature>
<evidence type="ECO:0000256" key="4">
    <source>
        <dbReference type="ARBA" id="ARBA00023242"/>
    </source>
</evidence>
<name>S8DK32_FOMSC</name>
<protein>
    <recommendedName>
        <fullName evidence="6">Zn(2)-C6 fungal-type domain-containing protein</fullName>
    </recommendedName>
</protein>
<dbReference type="EMBL" id="KE504251">
    <property type="protein sequence ID" value="EPS93936.1"/>
    <property type="molecule type" value="Genomic_DNA"/>
</dbReference>
<dbReference type="InterPro" id="IPR001138">
    <property type="entry name" value="Zn2Cys6_DnaBD"/>
</dbReference>
<gene>
    <name evidence="7" type="ORF">FOMPIDRAFT_93890</name>
</gene>
<evidence type="ECO:0000256" key="5">
    <source>
        <dbReference type="SAM" id="MobiDB-lite"/>
    </source>
</evidence>
<dbReference type="PANTHER" id="PTHR47424:SF3">
    <property type="entry name" value="REGULATORY PROTEIN GAL4"/>
    <property type="match status" value="1"/>
</dbReference>
<accession>S8DK32</accession>
<sequence>MPHTPSSSATPSPHTGPTCLPPTARRSRAAAAGLHLVFDAAGDRQHLHAGMHADAGAGSPSSCSDASFSSASSTGPATPRSRACSPALAHAEDDDCWNLIPYHVPWGNEYYDYMPGMLPGPDGQCFFYRSPTPLKYKRTMRACTKCRDRKAKCSGEKPACARCVNRGYSCHYDPEEPKRVKGPELARQRLREKGAGSPAPPRASPARAAPEPCVVPKHEELELLADFGGLAYPLPEADAEVWGAPQGVPEPSALASPPYALQGAIDPQRLVHPKSSPESPSLLLHHEPALVVPSHNVPSDYWSYSTGSDMHHHHHHHHHHPNVGMAHYHASVHAPRPVKQVPPFLSAPRYDEPPPAAPPPIVIPQPPILQAALMAVPEPTRVSAPAHAPEPVWPHEAQAAYVAYSAQELINDYPAYDYAPAGYVYAHDYASSQEYAHQAYYDIQMYGQDFGVAPAATYLASVPAASYVSYAV</sequence>
<dbReference type="CDD" id="cd00067">
    <property type="entry name" value="GAL4"/>
    <property type="match status" value="1"/>
</dbReference>
<evidence type="ECO:0000256" key="2">
    <source>
        <dbReference type="ARBA" id="ARBA00023125"/>
    </source>
</evidence>